<evidence type="ECO:0000259" key="4">
    <source>
        <dbReference type="Pfam" id="PF01420"/>
    </source>
</evidence>
<dbReference type="PATRIC" id="fig|1234595.3.peg.2689"/>
<dbReference type="Proteomes" id="UP000011717">
    <property type="component" value="Unassembled WGS sequence"/>
</dbReference>
<dbReference type="EMBL" id="AMRV01000012">
    <property type="protein sequence ID" value="EMD81899.1"/>
    <property type="molecule type" value="Genomic_DNA"/>
</dbReference>
<dbReference type="Gene3D" id="1.10.287.1120">
    <property type="entry name" value="Bipartite methylase S protein"/>
    <property type="match status" value="1"/>
</dbReference>
<comment type="caution">
    <text evidence="5">The sequence shown here is derived from an EMBL/GenBank/DDBJ whole genome shotgun (WGS) entry which is preliminary data.</text>
</comment>
<evidence type="ECO:0000256" key="1">
    <source>
        <dbReference type="ARBA" id="ARBA00010923"/>
    </source>
</evidence>
<dbReference type="SUPFAM" id="SSF116734">
    <property type="entry name" value="DNA methylase specificity domain"/>
    <property type="match status" value="2"/>
</dbReference>
<evidence type="ECO:0000256" key="2">
    <source>
        <dbReference type="ARBA" id="ARBA00022747"/>
    </source>
</evidence>
<proteinExistence type="inferred from homology"/>
<reference evidence="5 6" key="1">
    <citation type="journal article" date="2013" name="Genome Announc.">
        <title>Draft Genome Sequence of Strain JLT2015T, Belonging to the Family Sphingomonadaceae of the Alphaproteobacteria.</title>
        <authorList>
            <person name="Tang K."/>
            <person name="Liu K."/>
            <person name="Li S."/>
            <person name="Jiao N."/>
        </authorList>
    </citation>
    <scope>NUCLEOTIDE SEQUENCE [LARGE SCALE GENOMIC DNA]</scope>
    <source>
        <strain evidence="5 6">JLT2015</strain>
    </source>
</reference>
<evidence type="ECO:0000256" key="3">
    <source>
        <dbReference type="ARBA" id="ARBA00023125"/>
    </source>
</evidence>
<dbReference type="PANTHER" id="PTHR30408">
    <property type="entry name" value="TYPE-1 RESTRICTION ENZYME ECOKI SPECIFICITY PROTEIN"/>
    <property type="match status" value="1"/>
</dbReference>
<dbReference type="AlphaFoldDB" id="M2T5Z3"/>
<organism evidence="5 6">
    <name type="scientific">Pacificimonas flava</name>
    <dbReference type="NCBI Taxonomy" id="1234595"/>
    <lineage>
        <taxon>Bacteria</taxon>
        <taxon>Pseudomonadati</taxon>
        <taxon>Pseudomonadota</taxon>
        <taxon>Alphaproteobacteria</taxon>
        <taxon>Sphingomonadales</taxon>
        <taxon>Sphingosinicellaceae</taxon>
        <taxon>Pacificimonas</taxon>
    </lineage>
</organism>
<sequence length="429" mass="46870">MGPIPSAWNARPLFSVADEIDEKNVGLIENNLLSLSYGSIIRKDIEGADGLLPASFETYQILEKYDVVWRLTDLQNDKRSLRTGLAGERGIITSAYLGTRPRSIDPIYFAYLLRAYDLTKVFYSMGGGLRQSMKFSDVKWLPILVPPQADQFAITKFLDRETAKIDAAVVAQERLIALLAEKRAATISHAVTKGLDPDAPMKDSGIEWVGQIPAQWGAGKLGYGARLQGGFAFASGDFQSEGIPVVKMNNLSRGSLKLHNAVRVDEAVAVEAFALAAGDIVWGMSGSIGATGSLGNFAVVEEGDLPCQLNQRVGRFYIRSRKVDPNFLKLWIQSDEFYRQVELAVTGTAQYNISSEQVEATAMCFPPLAEQRTIADAVLAKLSSHSKIVERAGEQITLLRERRAALISAAVTGKIDVRGEVEPEEQEAA</sequence>
<dbReference type="InterPro" id="IPR052021">
    <property type="entry name" value="Type-I_RS_S_subunit"/>
</dbReference>
<keyword evidence="2" id="KW-0680">Restriction system</keyword>
<dbReference type="GO" id="GO:0009307">
    <property type="term" value="P:DNA restriction-modification system"/>
    <property type="evidence" value="ECO:0007669"/>
    <property type="project" value="UniProtKB-KW"/>
</dbReference>
<dbReference type="GO" id="GO:0003677">
    <property type="term" value="F:DNA binding"/>
    <property type="evidence" value="ECO:0007669"/>
    <property type="project" value="UniProtKB-KW"/>
</dbReference>
<gene>
    <name evidence="5" type="ORF">C725_2688</name>
</gene>
<comment type="similarity">
    <text evidence="1">Belongs to the type-I restriction system S methylase family.</text>
</comment>
<accession>M2T5Z3</accession>
<dbReference type="InterPro" id="IPR044946">
    <property type="entry name" value="Restrct_endonuc_typeI_TRD_sf"/>
</dbReference>
<evidence type="ECO:0000313" key="5">
    <source>
        <dbReference type="EMBL" id="EMD81899.1"/>
    </source>
</evidence>
<name>M2T5Z3_9SPHN</name>
<evidence type="ECO:0000313" key="6">
    <source>
        <dbReference type="Proteomes" id="UP000011717"/>
    </source>
</evidence>
<dbReference type="PANTHER" id="PTHR30408:SF12">
    <property type="entry name" value="TYPE I RESTRICTION ENZYME MJAVIII SPECIFICITY SUBUNIT"/>
    <property type="match status" value="1"/>
</dbReference>
<feature type="domain" description="Type I restriction modification DNA specificity" evidence="4">
    <location>
        <begin position="239"/>
        <end position="377"/>
    </location>
</feature>
<keyword evidence="6" id="KW-1185">Reference proteome</keyword>
<protein>
    <submittedName>
        <fullName evidence="5">Type I restriction-modification system, specificity subunit S</fullName>
    </submittedName>
</protein>
<dbReference type="CDD" id="cd17278">
    <property type="entry name" value="RMtype1_S_LdeBORF1052P-TRD2-CR2"/>
    <property type="match status" value="1"/>
</dbReference>
<dbReference type="InterPro" id="IPR000055">
    <property type="entry name" value="Restrct_endonuc_typeI_TRD"/>
</dbReference>
<dbReference type="Gene3D" id="3.90.220.20">
    <property type="entry name" value="DNA methylase specificity domains"/>
    <property type="match status" value="2"/>
</dbReference>
<keyword evidence="3" id="KW-0238">DNA-binding</keyword>
<dbReference type="REBASE" id="64484">
    <property type="entry name" value="S.Sst2015ORF2686P"/>
</dbReference>
<dbReference type="Pfam" id="PF01420">
    <property type="entry name" value="Methylase_S"/>
    <property type="match status" value="1"/>
</dbReference>